<dbReference type="Pfam" id="PF23598">
    <property type="entry name" value="LRR_14"/>
    <property type="match status" value="1"/>
</dbReference>
<name>A0A843WZD9_COLES</name>
<evidence type="ECO:0000313" key="7">
    <source>
        <dbReference type="Proteomes" id="UP000652761"/>
    </source>
</evidence>
<dbReference type="Gene3D" id="3.80.10.10">
    <property type="entry name" value="Ribonuclease Inhibitor"/>
    <property type="match status" value="2"/>
</dbReference>
<dbReference type="InterPro" id="IPR042197">
    <property type="entry name" value="Apaf_helical"/>
</dbReference>
<sequence length="902" mass="101039">MDLIVDSITSCLKGMLESSLGCLRNLAAERVVNLLNLEENADTLDREMEVVLQTRDDLITKILSLELKPRMKRSHRAKEWLESVQALEEKARALRDPLARRSTVPERCSCDSLHSDWVLGEEVAVLLKRLVEIKAQRGELDLQLVDEAPPDPVVPIPRMSPWVVGGEKTLSAIRGYIRDESVGIIGIYGMGGIGKTTLLAEINNQFLAEGKTDDFDAVIFVTISKEVNISKIQEHISLRLGLSFDEDEDEAGWPLPGNRDDRRDTLMKALGQRKFLLLLDDLWRKLDLESIGIPLPDTLNMRSDQKIVFTTRFEEVCVDMGAQRSKVRVDLLDEKDSWELFSSKLDTRVDLDNDLEIKPLAKQVVGKCGGLPLALITVGKAMSNATGAGEGFLDAQVPESGSLLEAREKGESIIRRLRDACLLESGEDEDEVKMHDVVREMALWLTSQELGRDERSIVCGEKGLIRLEEVGMWTDAKRISIMQDDFHGFPSPESDCSNLSTMLLSGKFLDLHMKLCIPPSLFGSMPVLRVLDLSGTSIEGLPDTVCLLGELRYLNLSLTSLKELPKGLGKLVKLRKLDLRYTEELLMIPQEAILTLGSLQTLDLHDSAYMWDTGEGGIITFKDLEKHLGRLEELSVNICSLSCLVTMSNLVRLQTCIREIKFQEMEDLTSDHLSEALERLENLEVLWIDGCHELQMLKVHYSSQLGSLRKLVLRSLGKLEDVMGVMMSTQRRGRGGVGSSVLYPPLFPMLRDLDISYCHQLSNLSWAGQLPCLDWLYLSRCKRMEELLQNDGQGDGSHESPFPKLRRMALLHLPALRSISRRALLFPSLKFLWVTSCPQLKGLPLGNDGLGNITKIEAEAGWWDALEWDDSDDNGVSRTKAALAPFFVPRPESEPSTSEDES</sequence>
<dbReference type="SUPFAM" id="SSF52058">
    <property type="entry name" value="L domain-like"/>
    <property type="match status" value="1"/>
</dbReference>
<dbReference type="PANTHER" id="PTHR33463">
    <property type="entry name" value="NB-ARC DOMAIN-CONTAINING PROTEIN-RELATED"/>
    <property type="match status" value="1"/>
</dbReference>
<dbReference type="PRINTS" id="PR00364">
    <property type="entry name" value="DISEASERSIST"/>
</dbReference>
<dbReference type="SUPFAM" id="SSF52540">
    <property type="entry name" value="P-loop containing nucleoside triphosphate hydrolases"/>
    <property type="match status" value="1"/>
</dbReference>
<evidence type="ECO:0000256" key="4">
    <source>
        <dbReference type="ARBA" id="ARBA00022840"/>
    </source>
</evidence>
<dbReference type="Pfam" id="PF00931">
    <property type="entry name" value="NB-ARC"/>
    <property type="match status" value="1"/>
</dbReference>
<dbReference type="InterPro" id="IPR003593">
    <property type="entry name" value="AAA+_ATPase"/>
</dbReference>
<keyword evidence="4" id="KW-0067">ATP-binding</keyword>
<evidence type="ECO:0000256" key="1">
    <source>
        <dbReference type="ARBA" id="ARBA00008894"/>
    </source>
</evidence>
<organism evidence="6 7">
    <name type="scientific">Colocasia esculenta</name>
    <name type="common">Wild taro</name>
    <name type="synonym">Arum esculentum</name>
    <dbReference type="NCBI Taxonomy" id="4460"/>
    <lineage>
        <taxon>Eukaryota</taxon>
        <taxon>Viridiplantae</taxon>
        <taxon>Streptophyta</taxon>
        <taxon>Embryophyta</taxon>
        <taxon>Tracheophyta</taxon>
        <taxon>Spermatophyta</taxon>
        <taxon>Magnoliopsida</taxon>
        <taxon>Liliopsida</taxon>
        <taxon>Araceae</taxon>
        <taxon>Aroideae</taxon>
        <taxon>Colocasieae</taxon>
        <taxon>Colocasia</taxon>
    </lineage>
</organism>
<dbReference type="SMART" id="SM00382">
    <property type="entry name" value="AAA"/>
    <property type="match status" value="1"/>
</dbReference>
<dbReference type="GO" id="GO:0005524">
    <property type="term" value="F:ATP binding"/>
    <property type="evidence" value="ECO:0007669"/>
    <property type="project" value="UniProtKB-KW"/>
</dbReference>
<keyword evidence="7" id="KW-1185">Reference proteome</keyword>
<evidence type="ECO:0000256" key="3">
    <source>
        <dbReference type="ARBA" id="ARBA00022821"/>
    </source>
</evidence>
<dbReference type="GO" id="GO:0043531">
    <property type="term" value="F:ADP binding"/>
    <property type="evidence" value="ECO:0007669"/>
    <property type="project" value="InterPro"/>
</dbReference>
<evidence type="ECO:0000259" key="5">
    <source>
        <dbReference type="SMART" id="SM00382"/>
    </source>
</evidence>
<dbReference type="OrthoDB" id="2021138at2759"/>
<proteinExistence type="inferred from homology"/>
<dbReference type="GO" id="GO:0006952">
    <property type="term" value="P:defense response"/>
    <property type="evidence" value="ECO:0007669"/>
    <property type="project" value="UniProtKB-KW"/>
</dbReference>
<dbReference type="AlphaFoldDB" id="A0A843WZD9"/>
<reference evidence="6" key="1">
    <citation type="submission" date="2017-07" db="EMBL/GenBank/DDBJ databases">
        <title>Taro Niue Genome Assembly and Annotation.</title>
        <authorList>
            <person name="Atibalentja N."/>
            <person name="Keating K."/>
            <person name="Fields C.J."/>
        </authorList>
    </citation>
    <scope>NUCLEOTIDE SEQUENCE</scope>
    <source>
        <strain evidence="6">Niue_2</strain>
        <tissue evidence="6">Leaf</tissue>
    </source>
</reference>
<keyword evidence="4" id="KW-0547">Nucleotide-binding</keyword>
<keyword evidence="2" id="KW-0677">Repeat</keyword>
<keyword evidence="3" id="KW-0611">Plant defense</keyword>
<dbReference type="EMBL" id="NMUH01005816">
    <property type="protein sequence ID" value="MQM13767.1"/>
    <property type="molecule type" value="Genomic_DNA"/>
</dbReference>
<dbReference type="InterPro" id="IPR050905">
    <property type="entry name" value="Plant_NBS-LRR"/>
</dbReference>
<dbReference type="Gene3D" id="1.10.8.430">
    <property type="entry name" value="Helical domain of apoptotic protease-activating factors"/>
    <property type="match status" value="1"/>
</dbReference>
<dbReference type="InterPro" id="IPR055414">
    <property type="entry name" value="LRR_R13L4/SHOC2-like"/>
</dbReference>
<dbReference type="Gene3D" id="3.40.50.300">
    <property type="entry name" value="P-loop containing nucleotide triphosphate hydrolases"/>
    <property type="match status" value="1"/>
</dbReference>
<feature type="domain" description="AAA+ ATPase" evidence="5">
    <location>
        <begin position="181"/>
        <end position="335"/>
    </location>
</feature>
<comment type="caution">
    <text evidence="6">The sequence shown here is derived from an EMBL/GenBank/DDBJ whole genome shotgun (WGS) entry which is preliminary data.</text>
</comment>
<protein>
    <recommendedName>
        <fullName evidence="5">AAA+ ATPase domain-containing protein</fullName>
    </recommendedName>
</protein>
<dbReference type="Proteomes" id="UP000652761">
    <property type="component" value="Unassembled WGS sequence"/>
</dbReference>
<dbReference type="FunFam" id="3.40.50.300:FF:001091">
    <property type="entry name" value="Probable disease resistance protein At1g61300"/>
    <property type="match status" value="1"/>
</dbReference>
<dbReference type="InterPro" id="IPR002182">
    <property type="entry name" value="NB-ARC"/>
</dbReference>
<evidence type="ECO:0000313" key="6">
    <source>
        <dbReference type="EMBL" id="MQM13767.1"/>
    </source>
</evidence>
<dbReference type="InterPro" id="IPR027417">
    <property type="entry name" value="P-loop_NTPase"/>
</dbReference>
<evidence type="ECO:0000256" key="2">
    <source>
        <dbReference type="ARBA" id="ARBA00022737"/>
    </source>
</evidence>
<accession>A0A843WZD9</accession>
<dbReference type="PANTHER" id="PTHR33463:SF204">
    <property type="entry name" value="NB-ARC DOMAIN-CONTAINING PROTEIN"/>
    <property type="match status" value="1"/>
</dbReference>
<comment type="similarity">
    <text evidence="1">Belongs to the disease resistance NB-LRR family.</text>
</comment>
<gene>
    <name evidence="6" type="ORF">Taro_046691</name>
</gene>
<dbReference type="InterPro" id="IPR032675">
    <property type="entry name" value="LRR_dom_sf"/>
</dbReference>